<reference evidence="1" key="1">
    <citation type="submission" date="2014-11" db="EMBL/GenBank/DDBJ databases">
        <authorList>
            <person name="Geib S."/>
        </authorList>
    </citation>
    <scope>NUCLEOTIDE SEQUENCE</scope>
</reference>
<dbReference type="AlphaFoldDB" id="A0A0A1XMK5"/>
<proteinExistence type="predicted"/>
<reference evidence="1" key="2">
    <citation type="journal article" date="2015" name="Gigascience">
        <title>Reconstructing a comprehensive transcriptome assembly of a white-pupal translocated strain of the pest fruit fly Bactrocera cucurbitae.</title>
        <authorList>
            <person name="Sim S.B."/>
            <person name="Calla B."/>
            <person name="Hall B."/>
            <person name="DeRego T."/>
            <person name="Geib S.M."/>
        </authorList>
    </citation>
    <scope>NUCLEOTIDE SEQUENCE</scope>
</reference>
<dbReference type="Gene3D" id="3.80.10.10">
    <property type="entry name" value="Ribonuclease Inhibitor"/>
    <property type="match status" value="1"/>
</dbReference>
<accession>A0A0A1XMK5</accession>
<dbReference type="SUPFAM" id="SSF52047">
    <property type="entry name" value="RNI-like"/>
    <property type="match status" value="1"/>
</dbReference>
<protein>
    <submittedName>
        <fullName evidence="1">F-box protein ORE9</fullName>
    </submittedName>
</protein>
<dbReference type="InterPro" id="IPR032675">
    <property type="entry name" value="LRR_dom_sf"/>
</dbReference>
<organism evidence="1">
    <name type="scientific">Zeugodacus cucurbitae</name>
    <name type="common">Melon fruit fly</name>
    <name type="synonym">Bactrocera cucurbitae</name>
    <dbReference type="NCBI Taxonomy" id="28588"/>
    <lineage>
        <taxon>Eukaryota</taxon>
        <taxon>Metazoa</taxon>
        <taxon>Ecdysozoa</taxon>
        <taxon>Arthropoda</taxon>
        <taxon>Hexapoda</taxon>
        <taxon>Insecta</taxon>
        <taxon>Pterygota</taxon>
        <taxon>Neoptera</taxon>
        <taxon>Endopterygota</taxon>
        <taxon>Diptera</taxon>
        <taxon>Brachycera</taxon>
        <taxon>Muscomorpha</taxon>
        <taxon>Tephritoidea</taxon>
        <taxon>Tephritidae</taxon>
        <taxon>Zeugodacus</taxon>
        <taxon>Zeugodacus</taxon>
    </lineage>
</organism>
<dbReference type="EMBL" id="GBXI01001723">
    <property type="protein sequence ID" value="JAD12569.1"/>
    <property type="molecule type" value="Transcribed_RNA"/>
</dbReference>
<evidence type="ECO:0000313" key="1">
    <source>
        <dbReference type="EMBL" id="JAD12569.1"/>
    </source>
</evidence>
<name>A0A0A1XMK5_ZEUCU</name>
<gene>
    <name evidence="1" type="primary">ORE9</name>
    <name evidence="1" type="ORF">g.10423</name>
</gene>
<sequence length="369" mass="43854">MASILDLPDECLIMIYKKLNRNDQKNIWSNVCKRFKHICFQYFPNSTELNDNLATKYGHLIGTDDFPLRTIKRLNLSKFECTKYFLNKLRDCHKEIEEAKLYYFTDEYLAELIPLPNLKKLNCVAFYNFRGRGLIELDSLTELHIHSSSFFDPKYLLQLTYFNPLRILVMPKYPDMFSNRYAFEMIENLKNVEQLGTKFHHCKSWQLVGTLPKLQKLEIWRFNSDQCETCLNDQNLYKRCEMQHRKFFFDELLRRNQLEELAISEGYVSMQHILKIAELTNLKRLIFYKTSIVNFSLVFKDLVNLEELHLHECDDIYAEDSLELIRCCKKLKVLFLGSVYGVTAYFLTEANDILSRRQPAPIETLQMIS</sequence>